<evidence type="ECO:0000313" key="1">
    <source>
        <dbReference type="EMBL" id="ART31357.1"/>
    </source>
</evidence>
<organism evidence="1">
    <name type="scientific">Utricularia reniformis</name>
    <dbReference type="NCBI Taxonomy" id="192314"/>
    <lineage>
        <taxon>Eukaryota</taxon>
        <taxon>Viridiplantae</taxon>
        <taxon>Streptophyta</taxon>
        <taxon>Embryophyta</taxon>
        <taxon>Tracheophyta</taxon>
        <taxon>Spermatophyta</taxon>
        <taxon>Magnoliopsida</taxon>
        <taxon>eudicotyledons</taxon>
        <taxon>Gunneridae</taxon>
        <taxon>Pentapetalae</taxon>
        <taxon>asterids</taxon>
        <taxon>lamiids</taxon>
        <taxon>Lamiales</taxon>
        <taxon>Lentibulariaceae</taxon>
        <taxon>Utricularia</taxon>
    </lineage>
</organism>
<dbReference type="AlphaFoldDB" id="A0A1Y0B1U3"/>
<keyword evidence="1" id="KW-0496">Mitochondrion</keyword>
<accession>A0A1Y0B1U3</accession>
<geneLocation type="mitochondrion" evidence="1"/>
<reference evidence="1" key="1">
    <citation type="submission" date="2017-03" db="EMBL/GenBank/DDBJ databases">
        <title>The mitochondrial genome of the carnivorous plant Utricularia reniformis (Lentibulariaceae): structure, comparative analysis and evolutionary landmarks.</title>
        <authorList>
            <person name="Silva S.R."/>
            <person name="Alvarenga D.O."/>
            <person name="Michael T.P."/>
            <person name="Miranda V.F.O."/>
            <person name="Varani A.M."/>
        </authorList>
    </citation>
    <scope>NUCLEOTIDE SEQUENCE</scope>
</reference>
<name>A0A1Y0B1U3_9LAMI</name>
<proteinExistence type="predicted"/>
<protein>
    <submittedName>
        <fullName evidence="1">Uncharacterized protein</fullName>
    </submittedName>
</protein>
<sequence>MGQRPTLDLAYFLYAYPTTLMEDSLLGVSFSRKDLCDSKLSP</sequence>
<gene>
    <name evidence="1" type="ORF">AEK19_MT1141</name>
</gene>
<dbReference type="EMBL" id="KY774314">
    <property type="protein sequence ID" value="ART31357.1"/>
    <property type="molecule type" value="Genomic_DNA"/>
</dbReference>